<name>A0A2S8GA65_9BACT</name>
<feature type="region of interest" description="Disordered" evidence="1">
    <location>
        <begin position="18"/>
        <end position="42"/>
    </location>
</feature>
<reference evidence="2 3" key="1">
    <citation type="submission" date="2018-02" db="EMBL/GenBank/DDBJ databases">
        <title>Comparative genomes isolates from brazilian mangrove.</title>
        <authorList>
            <person name="Araujo J.E."/>
            <person name="Taketani R.G."/>
            <person name="Silva M.C.P."/>
            <person name="Loureco M.V."/>
            <person name="Andreote F.D."/>
        </authorList>
    </citation>
    <scope>NUCLEOTIDE SEQUENCE [LARGE SCALE GENOMIC DNA]</scope>
    <source>
        <strain evidence="2 3">NAP PRIS-MGV</strain>
    </source>
</reference>
<evidence type="ECO:0000256" key="1">
    <source>
        <dbReference type="SAM" id="MobiDB-lite"/>
    </source>
</evidence>
<accession>A0A2S8GA65</accession>
<evidence type="ECO:0000313" key="2">
    <source>
        <dbReference type="EMBL" id="PQO41200.1"/>
    </source>
</evidence>
<gene>
    <name evidence="2" type="ORF">C5Y98_03645</name>
</gene>
<dbReference type="AlphaFoldDB" id="A0A2S8GA65"/>
<evidence type="ECO:0000313" key="3">
    <source>
        <dbReference type="Proteomes" id="UP000239388"/>
    </source>
</evidence>
<organism evidence="2 3">
    <name type="scientific">Blastopirellula marina</name>
    <dbReference type="NCBI Taxonomy" id="124"/>
    <lineage>
        <taxon>Bacteria</taxon>
        <taxon>Pseudomonadati</taxon>
        <taxon>Planctomycetota</taxon>
        <taxon>Planctomycetia</taxon>
        <taxon>Pirellulales</taxon>
        <taxon>Pirellulaceae</taxon>
        <taxon>Blastopirellula</taxon>
    </lineage>
</organism>
<comment type="caution">
    <text evidence="2">The sequence shown here is derived from an EMBL/GenBank/DDBJ whole genome shotgun (WGS) entry which is preliminary data.</text>
</comment>
<protein>
    <submittedName>
        <fullName evidence="2">Uncharacterized protein</fullName>
    </submittedName>
</protein>
<proteinExistence type="predicted"/>
<sequence length="64" mass="7238">MPPCFTCKRWHFPIPPRPMSASGTIGRQHAIRKRPPRSLPKVDSWRRNAPALVAAISYLASGWN</sequence>
<dbReference type="Proteomes" id="UP000239388">
    <property type="component" value="Unassembled WGS sequence"/>
</dbReference>
<dbReference type="EMBL" id="PUIB01000006">
    <property type="protein sequence ID" value="PQO41200.1"/>
    <property type="molecule type" value="Genomic_DNA"/>
</dbReference>